<dbReference type="SUPFAM" id="SSF56176">
    <property type="entry name" value="FAD-binding/transporter-associated domain-like"/>
    <property type="match status" value="1"/>
</dbReference>
<dbReference type="Proteomes" id="UP000266206">
    <property type="component" value="Unassembled WGS sequence"/>
</dbReference>
<dbReference type="GO" id="GO:1903457">
    <property type="term" value="P:lactate catabolic process"/>
    <property type="evidence" value="ECO:0007669"/>
    <property type="project" value="TreeGrafter"/>
</dbReference>
<dbReference type="AlphaFoldDB" id="A0A3A1YVY7"/>
<evidence type="ECO:0000256" key="1">
    <source>
        <dbReference type="ARBA" id="ARBA00001974"/>
    </source>
</evidence>
<name>A0A3A1YVY7_9BURK</name>
<evidence type="ECO:0000256" key="4">
    <source>
        <dbReference type="ARBA" id="ARBA00022827"/>
    </source>
</evidence>
<dbReference type="InterPro" id="IPR016171">
    <property type="entry name" value="Vanillyl_alc_oxidase_C-sub2"/>
</dbReference>
<evidence type="ECO:0000256" key="6">
    <source>
        <dbReference type="ARBA" id="ARBA00023002"/>
    </source>
</evidence>
<comment type="caution">
    <text evidence="9">The sequence shown here is derived from an EMBL/GenBank/DDBJ whole genome shotgun (WGS) entry which is preliminary data.</text>
</comment>
<feature type="domain" description="FAD-binding PCMH-type" evidence="8">
    <location>
        <begin position="48"/>
        <end position="225"/>
    </location>
</feature>
<comment type="cofactor">
    <cofactor evidence="1">
        <name>FAD</name>
        <dbReference type="ChEBI" id="CHEBI:57692"/>
    </cofactor>
</comment>
<dbReference type="FunFam" id="3.30.70.2740:FF:000001">
    <property type="entry name" value="D-lactate dehydrogenase mitochondrial"/>
    <property type="match status" value="1"/>
</dbReference>
<dbReference type="FunFam" id="1.10.45.10:FF:000001">
    <property type="entry name" value="D-lactate dehydrogenase mitochondrial"/>
    <property type="match status" value="1"/>
</dbReference>
<dbReference type="Gene3D" id="3.30.70.2740">
    <property type="match status" value="1"/>
</dbReference>
<evidence type="ECO:0000313" key="9">
    <source>
        <dbReference type="EMBL" id="RIY41368.1"/>
    </source>
</evidence>
<dbReference type="PANTHER" id="PTHR11748:SF111">
    <property type="entry name" value="D-LACTATE DEHYDROGENASE, MITOCHONDRIAL-RELATED"/>
    <property type="match status" value="1"/>
</dbReference>
<dbReference type="Gene3D" id="3.30.465.10">
    <property type="match status" value="1"/>
</dbReference>
<dbReference type="PROSITE" id="PS51387">
    <property type="entry name" value="FAD_PCMH"/>
    <property type="match status" value="1"/>
</dbReference>
<dbReference type="GO" id="GO:0004458">
    <property type="term" value="F:D-lactate dehydrogenase (cytochrome) activity"/>
    <property type="evidence" value="ECO:0007669"/>
    <property type="project" value="UniProtKB-EC"/>
</dbReference>
<dbReference type="InterPro" id="IPR036318">
    <property type="entry name" value="FAD-bd_PCMH-like_sf"/>
</dbReference>
<dbReference type="EC" id="1.1.2.4" evidence="7"/>
<evidence type="ECO:0000313" key="10">
    <source>
        <dbReference type="Proteomes" id="UP000266206"/>
    </source>
</evidence>
<dbReference type="Gene3D" id="1.10.45.10">
    <property type="entry name" value="Vanillyl-alcohol Oxidase, Chain A, domain 4"/>
    <property type="match status" value="1"/>
</dbReference>
<dbReference type="GO" id="GO:0071949">
    <property type="term" value="F:FAD binding"/>
    <property type="evidence" value="ECO:0007669"/>
    <property type="project" value="InterPro"/>
</dbReference>
<dbReference type="InterPro" id="IPR016164">
    <property type="entry name" value="FAD-linked_Oxase-like_C"/>
</dbReference>
<dbReference type="SUPFAM" id="SSF55103">
    <property type="entry name" value="FAD-linked oxidases, C-terminal domain"/>
    <property type="match status" value="1"/>
</dbReference>
<evidence type="ECO:0000256" key="3">
    <source>
        <dbReference type="ARBA" id="ARBA00022630"/>
    </source>
</evidence>
<dbReference type="InterPro" id="IPR016166">
    <property type="entry name" value="FAD-bd_PCMH"/>
</dbReference>
<dbReference type="InterPro" id="IPR006094">
    <property type="entry name" value="Oxid_FAD_bind_N"/>
</dbReference>
<proteinExistence type="inferred from homology"/>
<dbReference type="Pfam" id="PF02913">
    <property type="entry name" value="FAD-oxidase_C"/>
    <property type="match status" value="1"/>
</dbReference>
<dbReference type="FunFam" id="3.30.465.10:FF:000016">
    <property type="entry name" value="probable D-lactate dehydrogenase, mitochondrial"/>
    <property type="match status" value="1"/>
</dbReference>
<reference evidence="9 10" key="1">
    <citation type="submission" date="2017-08" db="EMBL/GenBank/DDBJ databases">
        <title>Pusillimonas indicus sp. nov., a member of the family Alcaligenaceae isolated from surface seawater.</title>
        <authorList>
            <person name="Li J."/>
        </authorList>
    </citation>
    <scope>NUCLEOTIDE SEQUENCE [LARGE SCALE GENOMIC DNA]</scope>
    <source>
        <strain evidence="9 10">L52-1-41</strain>
    </source>
</reference>
<evidence type="ECO:0000259" key="8">
    <source>
        <dbReference type="PROSITE" id="PS51387"/>
    </source>
</evidence>
<sequence length="468" mass="50843">MSRVHDRQPCPNGGIEKAFTQLRELLAERASRGESERAIHGRDESWHPPQLPDAVVFPQNTEEVSAIARICHAHRIPMIPFGAGSSVEGALIPTHGGVVVDMTQMDQLLAVHPGNFDCVVQPGLHRRALNDLIKDTGLFFSVDPGADATIGGMTSTRASGTNTVRYGTMADMVRGLEVVLADGRIIRTGSRARKSAAGYDLTHLFIGSEGTLGIVTEITLRLYPRPEHVVSATCQFPSVDDAVNCAVAIMQSGVDIARVELLDEVMIDAVNQYSKLNMPTTPHLFFEFHGTQAQTQYTTDMARELSEDFGGQGFQCAVKAEERNKLWQARHDCAYACMAYERPKRLMTTDVCVPLDNLSACIAEARLDAQKAGITAPVLGHVGDGNFHMVLMIDPENADEVQRAEEVNHRLVSRAISFGGTCTGEHGVGLGKRAYLREEHGPALDVMTDIKAALDPLGLMNPGKVLPD</sequence>
<dbReference type="PANTHER" id="PTHR11748">
    <property type="entry name" value="D-LACTATE DEHYDROGENASE"/>
    <property type="match status" value="1"/>
</dbReference>
<evidence type="ECO:0000256" key="5">
    <source>
        <dbReference type="ARBA" id="ARBA00022946"/>
    </source>
</evidence>
<dbReference type="EMBL" id="NQYH01000004">
    <property type="protein sequence ID" value="RIY41368.1"/>
    <property type="molecule type" value="Genomic_DNA"/>
</dbReference>
<evidence type="ECO:0000256" key="7">
    <source>
        <dbReference type="ARBA" id="ARBA00038897"/>
    </source>
</evidence>
<keyword evidence="5" id="KW-0809">Transit peptide</keyword>
<gene>
    <name evidence="9" type="ORF">CJP73_06480</name>
</gene>
<keyword evidence="4" id="KW-0274">FAD</keyword>
<comment type="similarity">
    <text evidence="2">Belongs to the FAD-binding oxidoreductase/transferase type 4 family.</text>
</comment>
<dbReference type="GO" id="GO:0008720">
    <property type="term" value="F:D-lactate dehydrogenase (NAD+) activity"/>
    <property type="evidence" value="ECO:0007669"/>
    <property type="project" value="TreeGrafter"/>
</dbReference>
<keyword evidence="6" id="KW-0560">Oxidoreductase</keyword>
<dbReference type="Pfam" id="PF01565">
    <property type="entry name" value="FAD_binding_4"/>
    <property type="match status" value="1"/>
</dbReference>
<keyword evidence="3" id="KW-0285">Flavoprotein</keyword>
<organism evidence="9 10">
    <name type="scientific">Neopusillimonas maritima</name>
    <dbReference type="NCBI Taxonomy" id="2026239"/>
    <lineage>
        <taxon>Bacteria</taxon>
        <taxon>Pseudomonadati</taxon>
        <taxon>Pseudomonadota</taxon>
        <taxon>Betaproteobacteria</taxon>
        <taxon>Burkholderiales</taxon>
        <taxon>Alcaligenaceae</taxon>
        <taxon>Neopusillimonas</taxon>
    </lineage>
</organism>
<evidence type="ECO:0000256" key="2">
    <source>
        <dbReference type="ARBA" id="ARBA00008000"/>
    </source>
</evidence>
<dbReference type="OrthoDB" id="8522822at2"/>
<accession>A0A3A1YVY7</accession>
<dbReference type="InterPro" id="IPR004113">
    <property type="entry name" value="FAD-bd_oxidored_4_C"/>
</dbReference>
<dbReference type="InterPro" id="IPR016169">
    <property type="entry name" value="FAD-bd_PCMH_sub2"/>
</dbReference>
<protein>
    <recommendedName>
        <fullName evidence="7">D-lactate dehydrogenase (cytochrome)</fullName>
        <ecNumber evidence="7">1.1.2.4</ecNumber>
    </recommendedName>
</protein>